<proteinExistence type="predicted"/>
<sequence length="140" mass="15955">MTEVALSAYMAFYVYLIMLVVQWSVATFSKAKQPNAVPGKISDDLSHDSFIFRAHRTFHNTLENSALFIGTALFAFVINYQSPIFAMCVWVYVIARLIHMVLYYVIATEKNPSPRTYFFLISFIANIVMLILIGLRLLAS</sequence>
<reference evidence="1" key="1">
    <citation type="submission" date="2024-02" db="EMBL/GenBank/DDBJ databases">
        <title>Bacteria isolated from the canopy kelp, Nereocystis luetkeana.</title>
        <authorList>
            <person name="Pfister C.A."/>
            <person name="Younker I.T."/>
            <person name="Light S.H."/>
        </authorList>
    </citation>
    <scope>NUCLEOTIDE SEQUENCE</scope>
    <source>
        <strain evidence="1">TN.2.01</strain>
    </source>
</reference>
<evidence type="ECO:0000313" key="1">
    <source>
        <dbReference type="EMBL" id="MEL0604647.1"/>
    </source>
</evidence>
<organism evidence="1 2">
    <name type="scientific">Pseudoalteromonas undina</name>
    <dbReference type="NCBI Taxonomy" id="43660"/>
    <lineage>
        <taxon>Bacteria</taxon>
        <taxon>Pseudomonadati</taxon>
        <taxon>Pseudomonadota</taxon>
        <taxon>Gammaproteobacteria</taxon>
        <taxon>Alteromonadales</taxon>
        <taxon>Pseudoalteromonadaceae</taxon>
        <taxon>Pseudoalteromonas</taxon>
    </lineage>
</organism>
<accession>A0ACC6R3Z7</accession>
<protein>
    <submittedName>
        <fullName evidence="1">MAPEG family protein</fullName>
    </submittedName>
</protein>
<evidence type="ECO:0000313" key="2">
    <source>
        <dbReference type="Proteomes" id="UP001374952"/>
    </source>
</evidence>
<dbReference type="Proteomes" id="UP001374952">
    <property type="component" value="Unassembled WGS sequence"/>
</dbReference>
<name>A0ACC6R3Z7_9GAMM</name>
<dbReference type="EMBL" id="JBAKAX010000010">
    <property type="protein sequence ID" value="MEL0604647.1"/>
    <property type="molecule type" value="Genomic_DNA"/>
</dbReference>
<comment type="caution">
    <text evidence="1">The sequence shown here is derived from an EMBL/GenBank/DDBJ whole genome shotgun (WGS) entry which is preliminary data.</text>
</comment>
<gene>
    <name evidence="1" type="ORF">V6250_10750</name>
</gene>
<keyword evidence="2" id="KW-1185">Reference proteome</keyword>